<dbReference type="InterPro" id="IPR019919">
    <property type="entry name" value="Lucif-like_OxRdtase_MSMEG_2256"/>
</dbReference>
<dbReference type="InterPro" id="IPR036661">
    <property type="entry name" value="Luciferase-like_sf"/>
</dbReference>
<dbReference type="Pfam" id="PF00296">
    <property type="entry name" value="Bac_luciferase"/>
    <property type="match status" value="1"/>
</dbReference>
<dbReference type="AlphaFoldDB" id="A0A0N9NDK4"/>
<reference evidence="3" key="1">
    <citation type="submission" date="2015-06" db="EMBL/GenBank/DDBJ databases">
        <title>Complete genome sequence and metabolic analysis of phthalate degradation pathway in Gordonia sp. QH-11.</title>
        <authorList>
            <person name="Jin D."/>
            <person name="Kong X."/>
            <person name="Bai Z."/>
        </authorList>
    </citation>
    <scope>NUCLEOTIDE SEQUENCE [LARGE SCALE GENOMIC DNA]</scope>
    <source>
        <strain evidence="3">QH-11</strain>
    </source>
</reference>
<sequence length="338" mass="36746">MRVDTTIVRDLREMGAAAAAAEAVGYDGVWTFEGAHDPFLPLLLAAEHTERVRLGTSIAVAFARNPLTLATLAWDLQAYSRGRFVLGLGTQIKPHIERRYSMPWGRPADRMRDLVSAIRAIWNSWEHGGRLDHRGEFYQHTLMPPLFRPDATEVDGFGPPPIWLAGVGPRMTAVAGEVADGFLSHPLCPPEFLRGTTIPALREGAARTGRPLTAIHHSAMVIVGRDDAERATAREAVRKQIAFYGSTPAYHPVLDSVGFGGLGPRLHELSRSGDWNGMTRLVGDDLVDAIAVTVDDVDAGAAELLSRYGGLVDRLGLNTPYTADPDLLAEIAAAIRRH</sequence>
<dbReference type="GO" id="GO:0016705">
    <property type="term" value="F:oxidoreductase activity, acting on paired donors, with incorporation or reduction of molecular oxygen"/>
    <property type="evidence" value="ECO:0007669"/>
    <property type="project" value="InterPro"/>
</dbReference>
<dbReference type="SUPFAM" id="SSF51679">
    <property type="entry name" value="Bacterial luciferase-like"/>
    <property type="match status" value="1"/>
</dbReference>
<organism evidence="2 3">
    <name type="scientific">Gordonia phthalatica</name>
    <dbReference type="NCBI Taxonomy" id="1136941"/>
    <lineage>
        <taxon>Bacteria</taxon>
        <taxon>Bacillati</taxon>
        <taxon>Actinomycetota</taxon>
        <taxon>Actinomycetes</taxon>
        <taxon>Mycobacteriales</taxon>
        <taxon>Gordoniaceae</taxon>
        <taxon>Gordonia</taxon>
    </lineage>
</organism>
<evidence type="ECO:0000313" key="3">
    <source>
        <dbReference type="Proteomes" id="UP000063789"/>
    </source>
</evidence>
<protein>
    <submittedName>
        <fullName evidence="2">Oxidoreductase</fullName>
    </submittedName>
</protein>
<dbReference type="NCBIfam" id="TIGR03617">
    <property type="entry name" value="F420_MSMEG_2256"/>
    <property type="match status" value="1"/>
</dbReference>
<dbReference type="Proteomes" id="UP000063789">
    <property type="component" value="Chromosome"/>
</dbReference>
<dbReference type="PATRIC" id="fig|1136941.3.peg.3346"/>
<evidence type="ECO:0000259" key="1">
    <source>
        <dbReference type="Pfam" id="PF00296"/>
    </source>
</evidence>
<accession>A0A0N9NDK4</accession>
<reference evidence="2 3" key="2">
    <citation type="journal article" date="2017" name="Int. J. Syst. Evol. Microbiol.">
        <title>Gordonia phthalatica sp. nov., a di-n-butyl phthalate-degrading bacterium isolated from activated sludge.</title>
        <authorList>
            <person name="Jin D."/>
            <person name="Kong X."/>
            <person name="Jia M."/>
            <person name="Yu X."/>
            <person name="Wang X."/>
            <person name="Zhuang X."/>
            <person name="Deng Y."/>
            <person name="Bai Z."/>
        </authorList>
    </citation>
    <scope>NUCLEOTIDE SEQUENCE [LARGE SCALE GENOMIC DNA]</scope>
    <source>
        <strain evidence="2 3">QH-11</strain>
    </source>
</reference>
<dbReference type="PANTHER" id="PTHR43244">
    <property type="match status" value="1"/>
</dbReference>
<dbReference type="Gene3D" id="3.20.20.30">
    <property type="entry name" value="Luciferase-like domain"/>
    <property type="match status" value="1"/>
</dbReference>
<dbReference type="KEGG" id="goq:ACH46_16365"/>
<keyword evidence="3" id="KW-1185">Reference proteome</keyword>
<feature type="domain" description="Luciferase-like" evidence="1">
    <location>
        <begin position="9"/>
        <end position="305"/>
    </location>
</feature>
<dbReference type="CDD" id="cd01097">
    <property type="entry name" value="Tetrahydromethanopterin_reductase"/>
    <property type="match status" value="1"/>
</dbReference>
<dbReference type="InterPro" id="IPR050564">
    <property type="entry name" value="F420-G6PD/mer"/>
</dbReference>
<gene>
    <name evidence="2" type="ORF">ACH46_16365</name>
</gene>
<dbReference type="PANTHER" id="PTHR43244:SF2">
    <property type="entry name" value="CONSERVED HYPOTHETICAL ALANINE AND PROLINE-RICH PROTEIN"/>
    <property type="match status" value="1"/>
</dbReference>
<dbReference type="STRING" id="1136941.ACH46_16365"/>
<dbReference type="InterPro" id="IPR011251">
    <property type="entry name" value="Luciferase-like_dom"/>
</dbReference>
<name>A0A0N9NDK4_9ACTN</name>
<evidence type="ECO:0000313" key="2">
    <source>
        <dbReference type="EMBL" id="ALG85770.1"/>
    </source>
</evidence>
<dbReference type="EMBL" id="CP011853">
    <property type="protein sequence ID" value="ALG85770.1"/>
    <property type="molecule type" value="Genomic_DNA"/>
</dbReference>
<proteinExistence type="predicted"/>